<keyword evidence="4 5" id="KW-0472">Membrane</keyword>
<feature type="domain" description="CHASE" evidence="6">
    <location>
        <begin position="178"/>
        <end position="276"/>
    </location>
</feature>
<protein>
    <recommendedName>
        <fullName evidence="6">CHASE domain-containing protein</fullName>
    </recommendedName>
</protein>
<dbReference type="KEGG" id="tvl:FAZ95_11035"/>
<dbReference type="InterPro" id="IPR006189">
    <property type="entry name" value="CHASE_dom"/>
</dbReference>
<evidence type="ECO:0000259" key="6">
    <source>
        <dbReference type="PROSITE" id="PS50839"/>
    </source>
</evidence>
<dbReference type="GO" id="GO:0007165">
    <property type="term" value="P:signal transduction"/>
    <property type="evidence" value="ECO:0007669"/>
    <property type="project" value="UniProtKB-ARBA"/>
</dbReference>
<dbReference type="PROSITE" id="PS50839">
    <property type="entry name" value="CHASE"/>
    <property type="match status" value="1"/>
</dbReference>
<feature type="transmembrane region" description="Helical" evidence="5">
    <location>
        <begin position="343"/>
        <end position="365"/>
    </location>
</feature>
<evidence type="ECO:0000256" key="5">
    <source>
        <dbReference type="SAM" id="Phobius"/>
    </source>
</evidence>
<dbReference type="AlphaFoldDB" id="A0A4V1EHB2"/>
<dbReference type="RefSeq" id="WP_137332485.1">
    <property type="nucleotide sequence ID" value="NZ_CP040077.1"/>
</dbReference>
<keyword evidence="8" id="KW-1185">Reference proteome</keyword>
<dbReference type="SMART" id="SM01079">
    <property type="entry name" value="CHASE"/>
    <property type="match status" value="1"/>
</dbReference>
<dbReference type="OrthoDB" id="9813412at2"/>
<name>A0A4V1EHB2_9BURK</name>
<proteinExistence type="predicted"/>
<dbReference type="Pfam" id="PF03924">
    <property type="entry name" value="CHASE"/>
    <property type="match status" value="1"/>
</dbReference>
<dbReference type="EMBL" id="CP040077">
    <property type="protein sequence ID" value="QCP49660.1"/>
    <property type="molecule type" value="Genomic_DNA"/>
</dbReference>
<evidence type="ECO:0000256" key="2">
    <source>
        <dbReference type="ARBA" id="ARBA00022692"/>
    </source>
</evidence>
<dbReference type="Gene3D" id="3.30.450.350">
    <property type="entry name" value="CHASE domain"/>
    <property type="match status" value="1"/>
</dbReference>
<accession>A0A4V1EHB2</accession>
<comment type="subcellular location">
    <subcellularLocation>
        <location evidence="1">Membrane</location>
    </subcellularLocation>
</comment>
<evidence type="ECO:0000313" key="8">
    <source>
        <dbReference type="Proteomes" id="UP000298656"/>
    </source>
</evidence>
<organism evidence="7 8">
    <name type="scientific">Trinickia violacea</name>
    <dbReference type="NCBI Taxonomy" id="2571746"/>
    <lineage>
        <taxon>Bacteria</taxon>
        <taxon>Pseudomonadati</taxon>
        <taxon>Pseudomonadota</taxon>
        <taxon>Betaproteobacteria</taxon>
        <taxon>Burkholderiales</taxon>
        <taxon>Burkholderiaceae</taxon>
        <taxon>Trinickia</taxon>
    </lineage>
</organism>
<evidence type="ECO:0000256" key="1">
    <source>
        <dbReference type="ARBA" id="ARBA00004370"/>
    </source>
</evidence>
<feature type="transmembrane region" description="Helical" evidence="5">
    <location>
        <begin position="26"/>
        <end position="49"/>
    </location>
</feature>
<reference evidence="7 8" key="1">
    <citation type="submission" date="2019-05" db="EMBL/GenBank/DDBJ databases">
        <title>Burkholderia sp. DHOD12, isolated from subtropical forest soil.</title>
        <authorList>
            <person name="Gao Z.-H."/>
            <person name="Qiu L.-H."/>
        </authorList>
    </citation>
    <scope>NUCLEOTIDE SEQUENCE [LARGE SCALE GENOMIC DNA]</scope>
    <source>
        <strain evidence="7 8">DHOD12</strain>
    </source>
</reference>
<evidence type="ECO:0000256" key="4">
    <source>
        <dbReference type="ARBA" id="ARBA00023136"/>
    </source>
</evidence>
<evidence type="ECO:0000256" key="3">
    <source>
        <dbReference type="ARBA" id="ARBA00022989"/>
    </source>
</evidence>
<keyword evidence="3 5" id="KW-1133">Transmembrane helix</keyword>
<dbReference type="InterPro" id="IPR042240">
    <property type="entry name" value="CHASE_sf"/>
</dbReference>
<dbReference type="GO" id="GO:0003824">
    <property type="term" value="F:catalytic activity"/>
    <property type="evidence" value="ECO:0007669"/>
    <property type="project" value="UniProtKB-ARBA"/>
</dbReference>
<evidence type="ECO:0000313" key="7">
    <source>
        <dbReference type="EMBL" id="QCP49660.1"/>
    </source>
</evidence>
<gene>
    <name evidence="7" type="ORF">FAZ95_11035</name>
</gene>
<sequence>MTAYGKTSGHDVPNPPPARFATLVRLPAFAAVATFIVALAAVIGTWRIVHDQLQRAALARFEWRAAQTTVDLRNKLGACEEILRGASGLIAVTAVTSATPPVAAQLSASPAAPVSPDAWRRYVSHLDLDEKQPAVRALGYATATSDGVVRVAADIKSDSAPEAKAAADSSVSASALVPVTLMYPQRSEAAPLAYDLGRDPSRRSALLRAADTGQPALIAHPVAFDTRTDSRRPRFELYLPVYRSASLSATKEARRADVAGFVVAHLDAEWLLGSLEVHERNIDLQVYSGAPANLLYATSDALDNAPAQTLFSRTETLRFGGEPLTLIYTTDDRYLGFGDTVSTALVLVLGVLASVFMAALVYLIARERPTA</sequence>
<dbReference type="GO" id="GO:0016020">
    <property type="term" value="C:membrane"/>
    <property type="evidence" value="ECO:0007669"/>
    <property type="project" value="UniProtKB-SubCell"/>
</dbReference>
<keyword evidence="2 5" id="KW-0812">Transmembrane</keyword>
<dbReference type="Proteomes" id="UP000298656">
    <property type="component" value="Chromosome 1"/>
</dbReference>